<gene>
    <name evidence="9" type="ORF">NVS88_07410</name>
</gene>
<dbReference type="SUPFAM" id="SSF103473">
    <property type="entry name" value="MFS general substrate transporter"/>
    <property type="match status" value="1"/>
</dbReference>
<feature type="transmembrane region" description="Helical" evidence="7">
    <location>
        <begin position="107"/>
        <end position="124"/>
    </location>
</feature>
<keyword evidence="5 7" id="KW-1133">Transmembrane helix</keyword>
<organism evidence="9 10">
    <name type="scientific">Speluncibacter jeojiensis</name>
    <dbReference type="NCBI Taxonomy" id="2710754"/>
    <lineage>
        <taxon>Bacteria</taxon>
        <taxon>Bacillati</taxon>
        <taxon>Actinomycetota</taxon>
        <taxon>Actinomycetes</taxon>
        <taxon>Mycobacteriales</taxon>
        <taxon>Speluncibacteraceae</taxon>
        <taxon>Speluncibacter</taxon>
    </lineage>
</organism>
<feature type="transmembrane region" description="Helical" evidence="7">
    <location>
        <begin position="344"/>
        <end position="362"/>
    </location>
</feature>
<evidence type="ECO:0000256" key="7">
    <source>
        <dbReference type="SAM" id="Phobius"/>
    </source>
</evidence>
<feature type="transmembrane region" description="Helical" evidence="7">
    <location>
        <begin position="240"/>
        <end position="260"/>
    </location>
</feature>
<feature type="transmembrane region" description="Helical" evidence="7">
    <location>
        <begin position="145"/>
        <end position="169"/>
    </location>
</feature>
<evidence type="ECO:0000256" key="5">
    <source>
        <dbReference type="ARBA" id="ARBA00022989"/>
    </source>
</evidence>
<dbReference type="EMBL" id="JANRHA010000004">
    <property type="protein sequence ID" value="MDG3014383.1"/>
    <property type="molecule type" value="Genomic_DNA"/>
</dbReference>
<dbReference type="PANTHER" id="PTHR42718:SF46">
    <property type="entry name" value="BLR6921 PROTEIN"/>
    <property type="match status" value="1"/>
</dbReference>
<evidence type="ECO:0000259" key="8">
    <source>
        <dbReference type="PROSITE" id="PS50850"/>
    </source>
</evidence>
<proteinExistence type="predicted"/>
<dbReference type="Proteomes" id="UP001152755">
    <property type="component" value="Unassembled WGS sequence"/>
</dbReference>
<feature type="transmembrane region" description="Helical" evidence="7">
    <location>
        <begin position="21"/>
        <end position="48"/>
    </location>
</feature>
<evidence type="ECO:0000256" key="3">
    <source>
        <dbReference type="ARBA" id="ARBA00022475"/>
    </source>
</evidence>
<dbReference type="PROSITE" id="PS50850">
    <property type="entry name" value="MFS"/>
    <property type="match status" value="1"/>
</dbReference>
<keyword evidence="4 7" id="KW-0812">Transmembrane</keyword>
<dbReference type="GO" id="GO:0005886">
    <property type="term" value="C:plasma membrane"/>
    <property type="evidence" value="ECO:0007669"/>
    <property type="project" value="UniProtKB-SubCell"/>
</dbReference>
<name>A0A9X4LXV4_9ACTN</name>
<dbReference type="AlphaFoldDB" id="A0A9X4LXV4"/>
<keyword evidence="3" id="KW-1003">Cell membrane</keyword>
<dbReference type="Pfam" id="PF07690">
    <property type="entry name" value="MFS_1"/>
    <property type="match status" value="1"/>
</dbReference>
<reference evidence="9" key="1">
    <citation type="submission" date="2022-08" db="EMBL/GenBank/DDBJ databases">
        <title>Genome analysis of Corynebacteriales strain.</title>
        <authorList>
            <person name="Lee S.D."/>
        </authorList>
    </citation>
    <scope>NUCLEOTIDE SEQUENCE</scope>
    <source>
        <strain evidence="9">D3-21</strain>
    </source>
</reference>
<dbReference type="PANTHER" id="PTHR42718">
    <property type="entry name" value="MAJOR FACILITATOR SUPERFAMILY MULTIDRUG TRANSPORTER MFSC"/>
    <property type="match status" value="1"/>
</dbReference>
<dbReference type="GO" id="GO:0022857">
    <property type="term" value="F:transmembrane transporter activity"/>
    <property type="evidence" value="ECO:0007669"/>
    <property type="project" value="InterPro"/>
</dbReference>
<dbReference type="InterPro" id="IPR020846">
    <property type="entry name" value="MFS_dom"/>
</dbReference>
<dbReference type="Gene3D" id="1.20.1720.10">
    <property type="entry name" value="Multidrug resistance protein D"/>
    <property type="match status" value="1"/>
</dbReference>
<evidence type="ECO:0000256" key="2">
    <source>
        <dbReference type="ARBA" id="ARBA00022448"/>
    </source>
</evidence>
<protein>
    <submittedName>
        <fullName evidence="9">MFS transporter</fullName>
    </submittedName>
</protein>
<keyword evidence="10" id="KW-1185">Reference proteome</keyword>
<feature type="transmembrane region" description="Helical" evidence="7">
    <location>
        <begin position="281"/>
        <end position="303"/>
    </location>
</feature>
<feature type="transmembrane region" description="Helical" evidence="7">
    <location>
        <begin position="213"/>
        <end position="234"/>
    </location>
</feature>
<comment type="subcellular location">
    <subcellularLocation>
        <location evidence="1">Cell membrane</location>
        <topology evidence="1">Multi-pass membrane protein</topology>
    </subcellularLocation>
</comment>
<feature type="transmembrane region" description="Helical" evidence="7">
    <location>
        <begin position="54"/>
        <end position="72"/>
    </location>
</feature>
<evidence type="ECO:0000313" key="9">
    <source>
        <dbReference type="EMBL" id="MDG3014383.1"/>
    </source>
</evidence>
<feature type="transmembrane region" description="Helical" evidence="7">
    <location>
        <begin position="437"/>
        <end position="458"/>
    </location>
</feature>
<feature type="transmembrane region" description="Helical" evidence="7">
    <location>
        <begin position="309"/>
        <end position="332"/>
    </location>
</feature>
<sequence>MTTTAQGRRPDHRPIPRSISLGLGSGTMLQALNSSMIAVAIVGIAAYFGSAQGSSWVISALYIATAVTAPTAGRLGVLLGPRRVYLAGLLMIGVGAVVGALAPTLGWLIFARVLLGIGTASQYPNAMTIIRNIAEHTGAQTRSAIAVLTVCAQSMVALGPTIGGVLVGLFGWQSIMWVNLPMVVLTFVWVWRRVPADPPTARDTVGAREFLRSLDPMGTALFLGLVASTMFLLLSLTGHPLWWLVPVVAVLTASFVGWEARTPTPFIDVRTVARNRALSMTLGRTLMTYTAFYCVFFGLPQWLQESRGFSATVAGLLMLPVALVGIGSTMTASRTFAVHGPRRTLMVGTVGLVVGGLLLTLVENGASPVWVLLLVACVLGIPNGFNNMGNQNLINSVTSPGEVGTAIGIYRTIQYIGANLAAVVIELTLRRPMDDAGLHRTGLVIAIIGGLLLAGVLCSRTLRQWRQPVDLGEAVAVDSRG</sequence>
<feature type="transmembrane region" description="Helical" evidence="7">
    <location>
        <begin position="406"/>
        <end position="425"/>
    </location>
</feature>
<evidence type="ECO:0000256" key="6">
    <source>
        <dbReference type="ARBA" id="ARBA00023136"/>
    </source>
</evidence>
<feature type="domain" description="Major facilitator superfamily (MFS) profile" evidence="8">
    <location>
        <begin position="19"/>
        <end position="467"/>
    </location>
</feature>
<dbReference type="Gene3D" id="1.20.1250.20">
    <property type="entry name" value="MFS general substrate transporter like domains"/>
    <property type="match status" value="1"/>
</dbReference>
<keyword evidence="6 7" id="KW-0472">Membrane</keyword>
<evidence type="ECO:0000256" key="4">
    <source>
        <dbReference type="ARBA" id="ARBA00022692"/>
    </source>
</evidence>
<comment type="caution">
    <text evidence="9">The sequence shown here is derived from an EMBL/GenBank/DDBJ whole genome shotgun (WGS) entry which is preliminary data.</text>
</comment>
<evidence type="ECO:0000313" key="10">
    <source>
        <dbReference type="Proteomes" id="UP001152755"/>
    </source>
</evidence>
<dbReference type="InterPro" id="IPR036259">
    <property type="entry name" value="MFS_trans_sf"/>
</dbReference>
<feature type="transmembrane region" description="Helical" evidence="7">
    <location>
        <begin position="84"/>
        <end position="101"/>
    </location>
</feature>
<feature type="transmembrane region" description="Helical" evidence="7">
    <location>
        <begin position="175"/>
        <end position="192"/>
    </location>
</feature>
<dbReference type="InterPro" id="IPR011701">
    <property type="entry name" value="MFS"/>
</dbReference>
<keyword evidence="2" id="KW-0813">Transport</keyword>
<accession>A0A9X4LXV4</accession>
<feature type="transmembrane region" description="Helical" evidence="7">
    <location>
        <begin position="368"/>
        <end position="385"/>
    </location>
</feature>
<evidence type="ECO:0000256" key="1">
    <source>
        <dbReference type="ARBA" id="ARBA00004651"/>
    </source>
</evidence>